<comment type="caution">
    <text evidence="2">The sequence shown here is derived from an EMBL/GenBank/DDBJ whole genome shotgun (WGS) entry which is preliminary data.</text>
</comment>
<dbReference type="AlphaFoldDB" id="A0A200Q0J7"/>
<accession>A0A200Q0J7</accession>
<evidence type="ECO:0000313" key="3">
    <source>
        <dbReference type="Proteomes" id="UP000195402"/>
    </source>
</evidence>
<protein>
    <recommendedName>
        <fullName evidence="1">KIB1-4 beta-propeller domain-containing protein</fullName>
    </recommendedName>
</protein>
<dbReference type="OrthoDB" id="1863935at2759"/>
<feature type="domain" description="KIB1-4 beta-propeller" evidence="1">
    <location>
        <begin position="462"/>
        <end position="696"/>
    </location>
</feature>
<name>A0A200Q0J7_MACCD</name>
<keyword evidence="3" id="KW-1185">Reference proteome</keyword>
<proteinExistence type="predicted"/>
<dbReference type="OMA" id="MFYGAKE"/>
<dbReference type="Proteomes" id="UP000195402">
    <property type="component" value="Unassembled WGS sequence"/>
</dbReference>
<feature type="domain" description="KIB1-4 beta-propeller" evidence="1">
    <location>
        <begin position="38"/>
        <end position="318"/>
    </location>
</feature>
<dbReference type="FunCoup" id="A0A200Q0J7">
    <property type="interactions" value="873"/>
</dbReference>
<dbReference type="EMBL" id="MVGT01003438">
    <property type="protein sequence ID" value="OVA03999.1"/>
    <property type="molecule type" value="Genomic_DNA"/>
</dbReference>
<evidence type="ECO:0000313" key="2">
    <source>
        <dbReference type="EMBL" id="OVA03999.1"/>
    </source>
</evidence>
<reference evidence="2 3" key="1">
    <citation type="journal article" date="2017" name="Mol. Plant">
        <title>The Genome of Medicinal Plant Macleaya cordata Provides New Insights into Benzylisoquinoline Alkaloids Metabolism.</title>
        <authorList>
            <person name="Liu X."/>
            <person name="Liu Y."/>
            <person name="Huang P."/>
            <person name="Ma Y."/>
            <person name="Qing Z."/>
            <person name="Tang Q."/>
            <person name="Cao H."/>
            <person name="Cheng P."/>
            <person name="Zheng Y."/>
            <person name="Yuan Z."/>
            <person name="Zhou Y."/>
            <person name="Liu J."/>
            <person name="Tang Z."/>
            <person name="Zhuo Y."/>
            <person name="Zhang Y."/>
            <person name="Yu L."/>
            <person name="Huang J."/>
            <person name="Yang P."/>
            <person name="Peng Q."/>
            <person name="Zhang J."/>
            <person name="Jiang W."/>
            <person name="Zhang Z."/>
            <person name="Lin K."/>
            <person name="Ro D.K."/>
            <person name="Chen X."/>
            <person name="Xiong X."/>
            <person name="Shang Y."/>
            <person name="Huang S."/>
            <person name="Zeng J."/>
        </authorList>
    </citation>
    <scope>NUCLEOTIDE SEQUENCE [LARGE SCALE GENOMIC DNA]</scope>
    <source>
        <strain evidence="3">cv. BLH2017</strain>
        <tissue evidence="2">Root</tissue>
    </source>
</reference>
<sequence length="753" mass="87307">MDEMLAVESEAERSRPPGPRVSPWFVFPYGKCGKDQAFYNLCDPNRTYLRSIPEMSCKWYWQSPSHQGWLIIVSGDDSERDDSERDEANDQDSDPKCWDCFLWNPVSLETIQLPSLDIIDWDQYVIRHCLLSSPPSNPDDSMVFILYNEDDYDTTPDHLLFCNPGDKQWRTLELSIEKDSAGQVICFKGRVYYMYPNNEQLMIKELVRDDQSLSIKTFNVNFEIPPPPPLIGPGFNYRTYYVESFDELFIVEKHYYSKELVTLQILRMNFSLMTLEEVKSLGDHVLFLGLSTIASCSAADLGYTNGCVYFMESYDKSLYTFDLEDASISVTLPCPNLPTPWITPEWVIMPMTVRVPDGRRSEHLQKRRRMENVIIETEENKTSINDNEKEGKKNNEEELEQAGTCCILNAGCKACRSAIPAVKWKTASIKITQTTSLSPWLVFLKKDDAIYNFVDPVRSEKYIVNLSEFLLGAKIHFSKGGWLLMSKCYETFFFFNPFTRAMIKLPDLPDGWNFMFSAISFSSLPTSSDCSIFAITECVECCKHKVHIFFIARGDSFWKEYTFKNTRFSSEKKCMEFKLCLNNPVFYAEAFYCLDCNGSLGVFDLEDNFRWKILAKPKQPCRSIDRCFLVECEGKLLSVFLGHLGKWIRIFRLDFTRRVWVEVKCLGKHMLFVSHSSCISAVAPDSGMENKIYFPRFHGEGIVFYSLDTCRYHSVGSRHSALDFYNSREQIHCSWIQPNWSQPTDKELDWLRL</sequence>
<dbReference type="InterPro" id="IPR005174">
    <property type="entry name" value="KIB1-4_b-propeller"/>
</dbReference>
<organism evidence="2 3">
    <name type="scientific">Macleaya cordata</name>
    <name type="common">Five-seeded plume-poppy</name>
    <name type="synonym">Bocconia cordata</name>
    <dbReference type="NCBI Taxonomy" id="56857"/>
    <lineage>
        <taxon>Eukaryota</taxon>
        <taxon>Viridiplantae</taxon>
        <taxon>Streptophyta</taxon>
        <taxon>Embryophyta</taxon>
        <taxon>Tracheophyta</taxon>
        <taxon>Spermatophyta</taxon>
        <taxon>Magnoliopsida</taxon>
        <taxon>Ranunculales</taxon>
        <taxon>Papaveraceae</taxon>
        <taxon>Papaveroideae</taxon>
        <taxon>Macleaya</taxon>
    </lineage>
</organism>
<dbReference type="InParanoid" id="A0A200Q0J7"/>
<dbReference type="Pfam" id="PF03478">
    <property type="entry name" value="Beta-prop_KIB1-4"/>
    <property type="match status" value="2"/>
</dbReference>
<dbReference type="PANTHER" id="PTHR33127">
    <property type="entry name" value="TRANSMEMBRANE PROTEIN"/>
    <property type="match status" value="1"/>
</dbReference>
<gene>
    <name evidence="2" type="ORF">BVC80_695g10</name>
</gene>
<dbReference type="PANTHER" id="PTHR33127:SF5">
    <property type="entry name" value="TRANSMEMBRANE PROTEIN"/>
    <property type="match status" value="1"/>
</dbReference>
<evidence type="ECO:0000259" key="1">
    <source>
        <dbReference type="Pfam" id="PF03478"/>
    </source>
</evidence>
<dbReference type="STRING" id="56857.A0A200Q0J7"/>